<dbReference type="Pfam" id="PF05437">
    <property type="entry name" value="AzlD"/>
    <property type="match status" value="1"/>
</dbReference>
<keyword evidence="1" id="KW-0812">Transmembrane</keyword>
<evidence type="ECO:0000313" key="3">
    <source>
        <dbReference type="Proteomes" id="UP000536534"/>
    </source>
</evidence>
<protein>
    <submittedName>
        <fullName evidence="2">AzlD domain-containing protein</fullName>
    </submittedName>
</protein>
<comment type="caution">
    <text evidence="2">The sequence shown here is derived from an EMBL/GenBank/DDBJ whole genome shotgun (WGS) entry which is preliminary data.</text>
</comment>
<proteinExistence type="predicted"/>
<evidence type="ECO:0000256" key="1">
    <source>
        <dbReference type="SAM" id="Phobius"/>
    </source>
</evidence>
<accession>A0A7X7R7T9</accession>
<evidence type="ECO:0000313" key="2">
    <source>
        <dbReference type="EMBL" id="NLF53668.1"/>
    </source>
</evidence>
<sequence>LFVAGGEVTIALDGPRPWAALVAAAVAWRSRSVFATIGAGMATLYLLKILFR</sequence>
<dbReference type="EMBL" id="JAAYYV010000117">
    <property type="protein sequence ID" value="NLF53668.1"/>
    <property type="molecule type" value="Genomic_DNA"/>
</dbReference>
<dbReference type="AlphaFoldDB" id="A0A7X7R7T9"/>
<dbReference type="InterPro" id="IPR008407">
    <property type="entry name" value="Brnchd-chn_aa_trnsp_AzlD"/>
</dbReference>
<reference evidence="2 3" key="1">
    <citation type="journal article" date="2020" name="Biotechnol. Biofuels">
        <title>New insights from the biogas microbiome by comprehensive genome-resolved metagenomics of nearly 1600 species originating from multiple anaerobic digesters.</title>
        <authorList>
            <person name="Campanaro S."/>
            <person name="Treu L."/>
            <person name="Rodriguez-R L.M."/>
            <person name="Kovalovszki A."/>
            <person name="Ziels R.M."/>
            <person name="Maus I."/>
            <person name="Zhu X."/>
            <person name="Kougias P.G."/>
            <person name="Basile A."/>
            <person name="Luo G."/>
            <person name="Schluter A."/>
            <person name="Konstantinidis K.T."/>
            <person name="Angelidaki I."/>
        </authorList>
    </citation>
    <scope>NUCLEOTIDE SEQUENCE [LARGE SCALE GENOMIC DNA]</scope>
    <source>
        <strain evidence="2">AS06rmzACSIP_256</strain>
    </source>
</reference>
<feature type="non-terminal residue" evidence="2">
    <location>
        <position position="1"/>
    </location>
</feature>
<feature type="transmembrane region" description="Helical" evidence="1">
    <location>
        <begin position="33"/>
        <end position="51"/>
    </location>
</feature>
<gene>
    <name evidence="2" type="ORF">GX576_04580</name>
</gene>
<name>A0A7X7R7T9_9RHOO</name>
<keyword evidence="1" id="KW-1133">Transmembrane helix</keyword>
<keyword evidence="1" id="KW-0472">Membrane</keyword>
<organism evidence="2 3">
    <name type="scientific">Thauera phenolivorans</name>
    <dbReference type="NCBI Taxonomy" id="1792543"/>
    <lineage>
        <taxon>Bacteria</taxon>
        <taxon>Pseudomonadati</taxon>
        <taxon>Pseudomonadota</taxon>
        <taxon>Betaproteobacteria</taxon>
        <taxon>Rhodocyclales</taxon>
        <taxon>Zoogloeaceae</taxon>
        <taxon>Thauera</taxon>
    </lineage>
</organism>
<dbReference type="Proteomes" id="UP000536534">
    <property type="component" value="Unassembled WGS sequence"/>
</dbReference>